<feature type="compositionally biased region" description="Acidic residues" evidence="7">
    <location>
        <begin position="1454"/>
        <end position="1463"/>
    </location>
</feature>
<keyword evidence="3 8" id="KW-1133">Transmembrane helix</keyword>
<dbReference type="InterPro" id="IPR046338">
    <property type="entry name" value="GAIN_dom_sf"/>
</dbReference>
<evidence type="ECO:0000256" key="4">
    <source>
        <dbReference type="ARBA" id="ARBA00023136"/>
    </source>
</evidence>
<feature type="compositionally biased region" description="Polar residues" evidence="7">
    <location>
        <begin position="828"/>
        <end position="843"/>
    </location>
</feature>
<evidence type="ECO:0000256" key="7">
    <source>
        <dbReference type="SAM" id="MobiDB-lite"/>
    </source>
</evidence>
<dbReference type="Pfam" id="PF01825">
    <property type="entry name" value="GPS"/>
    <property type="match status" value="1"/>
</dbReference>
<feature type="region of interest" description="Disordered" evidence="7">
    <location>
        <begin position="1484"/>
        <end position="1521"/>
    </location>
</feature>
<evidence type="ECO:0000256" key="6">
    <source>
        <dbReference type="ARBA" id="ARBA00023180"/>
    </source>
</evidence>
<feature type="compositionally biased region" description="Polar residues" evidence="7">
    <location>
        <begin position="754"/>
        <end position="767"/>
    </location>
</feature>
<evidence type="ECO:0000256" key="5">
    <source>
        <dbReference type="ARBA" id="ARBA00023157"/>
    </source>
</evidence>
<dbReference type="GO" id="GO:0031410">
    <property type="term" value="C:cytoplasmic vesicle"/>
    <property type="evidence" value="ECO:0007669"/>
    <property type="project" value="TreeGrafter"/>
</dbReference>
<dbReference type="Gene3D" id="3.30.70.960">
    <property type="entry name" value="SEA domain"/>
    <property type="match status" value="1"/>
</dbReference>
<evidence type="ECO:0000313" key="12">
    <source>
        <dbReference type="Proteomes" id="UP001163046"/>
    </source>
</evidence>
<dbReference type="Gene3D" id="4.10.1240.10">
    <property type="entry name" value="GPCR, family 2, extracellular hormone receptor domain"/>
    <property type="match status" value="1"/>
</dbReference>
<dbReference type="Gene3D" id="2.60.220.50">
    <property type="match status" value="1"/>
</dbReference>
<name>A0A9W9ZBQ7_9CNID</name>
<evidence type="ECO:0000256" key="3">
    <source>
        <dbReference type="ARBA" id="ARBA00022989"/>
    </source>
</evidence>
<dbReference type="PANTHER" id="PTHR46182:SF2">
    <property type="entry name" value="FI19480P1"/>
    <property type="match status" value="1"/>
</dbReference>
<dbReference type="PROSITE" id="PS50024">
    <property type="entry name" value="SEA"/>
    <property type="match status" value="1"/>
</dbReference>
<dbReference type="PANTHER" id="PTHR46182">
    <property type="entry name" value="FI19480P1"/>
    <property type="match status" value="1"/>
</dbReference>
<dbReference type="EMBL" id="MU826365">
    <property type="protein sequence ID" value="KAJ7378545.1"/>
    <property type="molecule type" value="Genomic_DNA"/>
</dbReference>
<feature type="compositionally biased region" description="Basic and acidic residues" evidence="7">
    <location>
        <begin position="614"/>
        <end position="628"/>
    </location>
</feature>
<feature type="domain" description="GAIN-B" evidence="10">
    <location>
        <begin position="1175"/>
        <end position="1329"/>
    </location>
</feature>
<feature type="region of interest" description="Disordered" evidence="7">
    <location>
        <begin position="614"/>
        <end position="677"/>
    </location>
</feature>
<dbReference type="OrthoDB" id="5963548at2759"/>
<dbReference type="PROSITE" id="PS50221">
    <property type="entry name" value="GAIN_B"/>
    <property type="match status" value="1"/>
</dbReference>
<dbReference type="GO" id="GO:0004930">
    <property type="term" value="F:G protein-coupled receptor activity"/>
    <property type="evidence" value="ECO:0007669"/>
    <property type="project" value="InterPro"/>
</dbReference>
<feature type="compositionally biased region" description="Basic and acidic residues" evidence="7">
    <location>
        <begin position="974"/>
        <end position="991"/>
    </location>
</feature>
<comment type="caution">
    <text evidence="11">The sequence shown here is derived from an EMBL/GenBank/DDBJ whole genome shotgun (WGS) entry which is preliminary data.</text>
</comment>
<gene>
    <name evidence="11" type="ORF">OS493_022530</name>
</gene>
<feature type="region of interest" description="Disordered" evidence="7">
    <location>
        <begin position="754"/>
        <end position="777"/>
    </location>
</feature>
<keyword evidence="12" id="KW-1185">Reference proteome</keyword>
<dbReference type="InterPro" id="IPR029865">
    <property type="entry name" value="KIAA0319-like"/>
</dbReference>
<feature type="region of interest" description="Disordered" evidence="7">
    <location>
        <begin position="824"/>
        <end position="843"/>
    </location>
</feature>
<feature type="compositionally biased region" description="Polar residues" evidence="7">
    <location>
        <begin position="659"/>
        <end position="677"/>
    </location>
</feature>
<evidence type="ECO:0000259" key="10">
    <source>
        <dbReference type="PROSITE" id="PS50221"/>
    </source>
</evidence>
<keyword evidence="6" id="KW-0325">Glycoprotein</keyword>
<proteinExistence type="predicted"/>
<dbReference type="Pfam" id="PF23597">
    <property type="entry name" value="KIAA0319_N"/>
    <property type="match status" value="2"/>
</dbReference>
<feature type="compositionally biased region" description="Basic residues" evidence="7">
    <location>
        <begin position="1389"/>
        <end position="1399"/>
    </location>
</feature>
<dbReference type="InterPro" id="IPR036445">
    <property type="entry name" value="GPCR_2_extracell_dom_sf"/>
</dbReference>
<evidence type="ECO:0000313" key="11">
    <source>
        <dbReference type="EMBL" id="KAJ7378545.1"/>
    </source>
</evidence>
<evidence type="ECO:0000256" key="2">
    <source>
        <dbReference type="ARBA" id="ARBA00022692"/>
    </source>
</evidence>
<evidence type="ECO:0000259" key="9">
    <source>
        <dbReference type="PROSITE" id="PS50024"/>
    </source>
</evidence>
<feature type="compositionally biased region" description="Low complexity" evidence="7">
    <location>
        <begin position="1400"/>
        <end position="1424"/>
    </location>
</feature>
<keyword evidence="2 8" id="KW-0812">Transmembrane</keyword>
<dbReference type="Proteomes" id="UP001163046">
    <property type="component" value="Unassembled WGS sequence"/>
</dbReference>
<dbReference type="InterPro" id="IPR013980">
    <property type="entry name" value="MANSC_dom"/>
</dbReference>
<evidence type="ECO:0000256" key="8">
    <source>
        <dbReference type="SAM" id="Phobius"/>
    </source>
</evidence>
<feature type="compositionally biased region" description="Basic and acidic residues" evidence="7">
    <location>
        <begin position="1442"/>
        <end position="1453"/>
    </location>
</feature>
<keyword evidence="5" id="KW-1015">Disulfide bond</keyword>
<evidence type="ECO:0000256" key="1">
    <source>
        <dbReference type="ARBA" id="ARBA00004370"/>
    </source>
</evidence>
<dbReference type="GO" id="GO:0016020">
    <property type="term" value="C:membrane"/>
    <property type="evidence" value="ECO:0007669"/>
    <property type="project" value="UniProtKB-SubCell"/>
</dbReference>
<reference evidence="11" key="1">
    <citation type="submission" date="2023-01" db="EMBL/GenBank/DDBJ databases">
        <title>Genome assembly of the deep-sea coral Lophelia pertusa.</title>
        <authorList>
            <person name="Herrera S."/>
            <person name="Cordes E."/>
        </authorList>
    </citation>
    <scope>NUCLEOTIDE SEQUENCE</scope>
    <source>
        <strain evidence="11">USNM1676648</strain>
        <tissue evidence="11">Polyp</tissue>
    </source>
</reference>
<keyword evidence="4 8" id="KW-0472">Membrane</keyword>
<protein>
    <submittedName>
        <fullName evidence="11">Uncharacterized protein</fullName>
    </submittedName>
</protein>
<dbReference type="InterPro" id="IPR000082">
    <property type="entry name" value="SEA_dom"/>
</dbReference>
<feature type="domain" description="SEA" evidence="9">
    <location>
        <begin position="358"/>
        <end position="467"/>
    </location>
</feature>
<dbReference type="InterPro" id="IPR000203">
    <property type="entry name" value="GPS"/>
</dbReference>
<feature type="compositionally biased region" description="Low complexity" evidence="7">
    <location>
        <begin position="40"/>
        <end position="49"/>
    </location>
</feature>
<dbReference type="Pfam" id="PF01390">
    <property type="entry name" value="SEA"/>
    <property type="match status" value="1"/>
</dbReference>
<feature type="transmembrane region" description="Helical" evidence="8">
    <location>
        <begin position="1350"/>
        <end position="1374"/>
    </location>
</feature>
<feature type="region of interest" description="Disordered" evidence="7">
    <location>
        <begin position="945"/>
        <end position="995"/>
    </location>
</feature>
<dbReference type="InterPro" id="IPR036364">
    <property type="entry name" value="SEA_dom_sf"/>
</dbReference>
<dbReference type="SMART" id="SM00303">
    <property type="entry name" value="GPS"/>
    <property type="match status" value="1"/>
</dbReference>
<sequence>MCRLKRKDFSRHNVAVTLVTRSSINTFHGTEMSTEYQNENKSNSNSSKMISKDYSVDTKANHDQRTGEESKTLTRTAEVADRSLNYVSDMNIDSKKLKNRYQSILPNSYESKENGTGFELHDTYPTKAVVRLESKLSHDGTTKPTKSGSCRARRVLRKVTLRSGLKSGDFSDYGEVPDIDACVKHCCEQETCDVSLLLNKHCYTLHCYKPELCKIVPSHDSKLEPQLAFVTRSANDANEDKSNTRVKKKTSSSNRGTCPHGAIFSDVSLKGGHKAGKFQLLTGAKDMRTCIQKCCASPSCQVAWLLGDHCYSVACYDKCITVKKPSSGIRSQLTLLTGKPKQAGNEKRQGIPGSKGNIDKVYTVFLTVTNQIFTDRLKDIESLEFLNLAEKLQVAVSSVFVNIPSYKTAEVVSFQSGPVVANLKLTAGTKTTASQLLGPLVKAVKSGQLKSSIDGTPISFQVSDSDFRFLTSSGLNLVCGAEQDYDIKWKLVVFNSTDNQICPRKAQGQTSRFCAGSETVNATWHVPNFSECVSPAYKKLHQESKDLANRAEKKLPFAPVTSSDIISRLERLVFTDTYRAELYNRALSDQRKTIRAAKKRKGTATSKIHDKATFVKNSLKNDKKEKSDSVPVTEIPRPKPEILPTTSTTEKNEARNPVWFSNSKTKLTASNPSDNLNGKNLIHPTTAVHLVPTTTTRAQSVGGDTGVPVQLNGREVTSLRINKLAPGYARPPNPYQWPGNQAWHGNRVGAQRSWGQAYSPSSYSSDQLDIGRRKREIRDSKRRLKRQNPLWYTSHQYPSRLNYLANRGGVPSTSYQQPRNYFQQQQNAYQSSSPNPAAANPYQTGYQPQRGSYGPSLGMGLSPAGQQSQSVAAPGLRSQVKTAAGYGTQPGIVSGGHPAPVERWPTLGNPIQKPTLRLLSQNTVKAVSPSSRSRIELNTNQNLNPNAQISQTTRPVGLAQPTGKIVNKLPPVHEAPKQKDNSMHRTSESKKVGPQKDLLKKLHDMSAPAPHVKALVKAPKSQNIKGPLMDRKEKHVATMFGGDILLSVGVLQLLQKFARLSESKFTERDLKLFVNASSHILDLKNKQEWDNAQKHAEALFKRGINVLEDSSNWDWDESKEMTAQDSTIGPVVLDFVRTVQEHVMNASYSVPVTKPLLTKNILVGVQTFGSDSSDPTLPMSFPNYSDPLVANWSTGHDSITLTPSIFDSAVLGKSVQVHLLTTRFKTVSLLVPFARDSGLVLNSAVLSSTARPAVTEELVPPVKIVMSVLNSSLIKFDQECVAWTSKEGQKGGEWSSKGCKLTGSNATHTTCECNHMTDFAILADSNKEKGIGAPHPSAAVPTPASHGRSWIGILLGILAVLVLIILLIVLLFYWRKRRRNQEQGVTPRPRSRGSRRSRSLSRTSARPSRSSSSKSEGAISPASSHSSQFDEMIAARRRRMAKDKQEKARRAQEDGEEEVDDDDLLMKEKAMLFSDYHQPYHFLSKEEARAAANGRGQPGPSRRSPPRRSRRSAMNQDGEDV</sequence>
<accession>A0A9W9ZBQ7</accession>
<comment type="subcellular location">
    <subcellularLocation>
        <location evidence="1">Membrane</location>
    </subcellularLocation>
</comment>
<feature type="compositionally biased region" description="Basic and acidic residues" evidence="7">
    <location>
        <begin position="50"/>
        <end position="72"/>
    </location>
</feature>
<feature type="region of interest" description="Disordered" evidence="7">
    <location>
        <begin position="30"/>
        <end position="74"/>
    </location>
</feature>
<feature type="region of interest" description="Disordered" evidence="7">
    <location>
        <begin position="234"/>
        <end position="256"/>
    </location>
</feature>
<dbReference type="Gene3D" id="1.25.40.610">
    <property type="match status" value="1"/>
</dbReference>
<feature type="compositionally biased region" description="Polar residues" evidence="7">
    <location>
        <begin position="945"/>
        <end position="954"/>
    </location>
</feature>
<organism evidence="11 12">
    <name type="scientific">Desmophyllum pertusum</name>
    <dbReference type="NCBI Taxonomy" id="174260"/>
    <lineage>
        <taxon>Eukaryota</taxon>
        <taxon>Metazoa</taxon>
        <taxon>Cnidaria</taxon>
        <taxon>Anthozoa</taxon>
        <taxon>Hexacorallia</taxon>
        <taxon>Scleractinia</taxon>
        <taxon>Caryophylliina</taxon>
        <taxon>Caryophylliidae</taxon>
        <taxon>Desmophyllum</taxon>
    </lineage>
</organism>
<dbReference type="GO" id="GO:0001764">
    <property type="term" value="P:neuron migration"/>
    <property type="evidence" value="ECO:0007669"/>
    <property type="project" value="TreeGrafter"/>
</dbReference>
<feature type="compositionally biased region" description="Polar residues" evidence="7">
    <location>
        <begin position="30"/>
        <end position="39"/>
    </location>
</feature>
<feature type="region of interest" description="Disordered" evidence="7">
    <location>
        <begin position="1381"/>
        <end position="1463"/>
    </location>
</feature>
<dbReference type="InterPro" id="IPR057244">
    <property type="entry name" value="GAIN_B"/>
</dbReference>
<dbReference type="SUPFAM" id="SSF82671">
    <property type="entry name" value="SEA domain"/>
    <property type="match status" value="1"/>
</dbReference>